<keyword evidence="2 11" id="KW-0479">Metal-binding</keyword>
<evidence type="ECO:0000256" key="7">
    <source>
        <dbReference type="ARBA" id="ARBA00023211"/>
    </source>
</evidence>
<dbReference type="Proteomes" id="UP000581688">
    <property type="component" value="Unassembled WGS sequence"/>
</dbReference>
<protein>
    <recommendedName>
        <fullName evidence="11">Probable inosine/xanthosine triphosphatase</fullName>
        <shortName evidence="11">ITPase/XTPase</shortName>
        <ecNumber evidence="11">3.6.1.73</ecNumber>
    </recommendedName>
    <alternativeName>
        <fullName evidence="11">Non-canonical purine NTP phosphatase</fullName>
    </alternativeName>
    <alternativeName>
        <fullName evidence="11">Non-standard purine NTP phosphatase</fullName>
    </alternativeName>
    <alternativeName>
        <fullName evidence="11">Nucleoside-triphosphate phosphatase</fullName>
        <shortName evidence="11">NTPase</shortName>
    </alternativeName>
</protein>
<dbReference type="InterPro" id="IPR050299">
    <property type="entry name" value="YjjX_NTPase"/>
</dbReference>
<dbReference type="GO" id="GO:0000166">
    <property type="term" value="F:nucleotide binding"/>
    <property type="evidence" value="ECO:0007669"/>
    <property type="project" value="UniProtKB-KW"/>
</dbReference>
<evidence type="ECO:0000256" key="4">
    <source>
        <dbReference type="ARBA" id="ARBA00022801"/>
    </source>
</evidence>
<dbReference type="RefSeq" id="WP_174494301.1">
    <property type="nucleotide sequence ID" value="NZ_CADDWK010000001.1"/>
</dbReference>
<dbReference type="EMBL" id="JACHGH010000001">
    <property type="protein sequence ID" value="MBB6452155.1"/>
    <property type="molecule type" value="Genomic_DNA"/>
</dbReference>
<dbReference type="InterPro" id="IPR002786">
    <property type="entry name" value="Non_canon_purine_NTPase"/>
</dbReference>
<sequence>MIIKVGSLNPAKLNAVKDIFLEAEVEGIEVESKVSSQPFSDEETMEGAINRARECAQSQKGVIGIGLEGGVMEIGESYFLCNWGALVDESGNVFTAGGARFPLPREVAEELQMGKELGDIMDAFTQQKGIRKKEGAIGVFTNQLVDRKMMFSHVVSVLKGLYEFSKQKEEATNN</sequence>
<feature type="domain" description="Non-canonical purine NTP phosphatase/PRRC1" evidence="12">
    <location>
        <begin position="6"/>
        <end position="155"/>
    </location>
</feature>
<evidence type="ECO:0000256" key="2">
    <source>
        <dbReference type="ARBA" id="ARBA00022723"/>
    </source>
</evidence>
<keyword evidence="5 11" id="KW-0460">Magnesium</keyword>
<dbReference type="GO" id="GO:0009117">
    <property type="term" value="P:nucleotide metabolic process"/>
    <property type="evidence" value="ECO:0007669"/>
    <property type="project" value="UniProtKB-KW"/>
</dbReference>
<dbReference type="NCBIfam" id="NF002850">
    <property type="entry name" value="PRK03114.1"/>
    <property type="match status" value="1"/>
</dbReference>
<dbReference type="PANTHER" id="PTHR34699:SF2">
    <property type="entry name" value="NON-CANONICAL PURINE NTP PHOSPHATASE_PRRC1 DOMAIN-CONTAINING PROTEIN"/>
    <property type="match status" value="1"/>
</dbReference>
<evidence type="ECO:0000256" key="3">
    <source>
        <dbReference type="ARBA" id="ARBA00022741"/>
    </source>
</evidence>
<dbReference type="AlphaFoldDB" id="A0A841Q237"/>
<dbReference type="Gene3D" id="3.90.950.10">
    <property type="match status" value="1"/>
</dbReference>
<dbReference type="FunFam" id="3.90.950.10:FF:000002">
    <property type="entry name" value="Inosine/xanthosine triphosphatase"/>
    <property type="match status" value="1"/>
</dbReference>
<evidence type="ECO:0000256" key="11">
    <source>
        <dbReference type="HAMAP-Rule" id="MF_00648"/>
    </source>
</evidence>
<keyword evidence="4 11" id="KW-0378">Hydrolase</keyword>
<evidence type="ECO:0000256" key="8">
    <source>
        <dbReference type="ARBA" id="ARBA00048174"/>
    </source>
</evidence>
<comment type="subunit">
    <text evidence="11">Homodimer.</text>
</comment>
<comment type="cofactor">
    <cofactor evidence="11">
        <name>Mg(2+)</name>
        <dbReference type="ChEBI" id="CHEBI:18420"/>
    </cofactor>
    <cofactor evidence="11">
        <name>Mn(2+)</name>
        <dbReference type="ChEBI" id="CHEBI:29035"/>
    </cofactor>
    <text evidence="11">Binds 1 divalent metal cation per subunit; can use either Mg(2+) or Mn(2+).</text>
</comment>
<keyword evidence="3 11" id="KW-0547">Nucleotide-binding</keyword>
<comment type="cofactor">
    <cofactor evidence="1">
        <name>Mn(2+)</name>
        <dbReference type="ChEBI" id="CHEBI:29035"/>
    </cofactor>
</comment>
<evidence type="ECO:0000313" key="14">
    <source>
        <dbReference type="Proteomes" id="UP000581688"/>
    </source>
</evidence>
<dbReference type="GO" id="GO:0046872">
    <property type="term" value="F:metal ion binding"/>
    <property type="evidence" value="ECO:0007669"/>
    <property type="project" value="UniProtKB-KW"/>
</dbReference>
<comment type="catalytic activity">
    <reaction evidence="9 11">
        <text>XTP + H2O = XDP + phosphate + H(+)</text>
        <dbReference type="Rhea" id="RHEA:28406"/>
        <dbReference type="ChEBI" id="CHEBI:15377"/>
        <dbReference type="ChEBI" id="CHEBI:15378"/>
        <dbReference type="ChEBI" id="CHEBI:43474"/>
        <dbReference type="ChEBI" id="CHEBI:59884"/>
        <dbReference type="ChEBI" id="CHEBI:61314"/>
        <dbReference type="EC" id="3.6.1.73"/>
    </reaction>
</comment>
<dbReference type="GO" id="GO:0103023">
    <property type="term" value="F:ITPase activity"/>
    <property type="evidence" value="ECO:0007669"/>
    <property type="project" value="UniProtKB-EC"/>
</dbReference>
<comment type="function">
    <text evidence="11">Phosphatase that hydrolyzes non-canonical purine nucleotides such as XTP and ITP to their respective diphosphate derivatives. Probably excludes non-canonical purines from DNA/RNA precursor pool, thus preventing their incorporation into DNA/RNA and avoiding chromosomal lesions.</text>
</comment>
<reference evidence="13 14" key="1">
    <citation type="submission" date="2020-08" db="EMBL/GenBank/DDBJ databases">
        <title>Genomic Encyclopedia of Type Strains, Phase IV (KMG-IV): sequencing the most valuable type-strain genomes for metagenomic binning, comparative biology and taxonomic classification.</title>
        <authorList>
            <person name="Goeker M."/>
        </authorList>
    </citation>
    <scope>NUCLEOTIDE SEQUENCE [LARGE SCALE GENOMIC DNA]</scope>
    <source>
        <strain evidence="13 14">DSM 19612</strain>
    </source>
</reference>
<evidence type="ECO:0000256" key="5">
    <source>
        <dbReference type="ARBA" id="ARBA00022842"/>
    </source>
</evidence>
<proteinExistence type="inferred from homology"/>
<evidence type="ECO:0000256" key="6">
    <source>
        <dbReference type="ARBA" id="ARBA00023080"/>
    </source>
</evidence>
<evidence type="ECO:0000256" key="9">
    <source>
        <dbReference type="ARBA" id="ARBA00048781"/>
    </source>
</evidence>
<dbReference type="EC" id="3.6.1.73" evidence="11"/>
<dbReference type="HAMAP" id="MF_00648">
    <property type="entry name" value="Non_canon_purine_NTPase_YjjX"/>
    <property type="match status" value="1"/>
</dbReference>
<dbReference type="InterPro" id="IPR026533">
    <property type="entry name" value="NTPase/PRRC1"/>
</dbReference>
<comment type="caution">
    <text evidence="11">Lacks conserved residue(s) required for the propagation of feature annotation.</text>
</comment>
<evidence type="ECO:0000256" key="10">
    <source>
        <dbReference type="ARBA" id="ARBA00060855"/>
    </source>
</evidence>
<keyword evidence="7 11" id="KW-0464">Manganese</keyword>
<evidence type="ECO:0000259" key="12">
    <source>
        <dbReference type="Pfam" id="PF01931"/>
    </source>
</evidence>
<comment type="catalytic activity">
    <reaction evidence="8 11">
        <text>ITP + H2O = IDP + phosphate + H(+)</text>
        <dbReference type="Rhea" id="RHEA:28330"/>
        <dbReference type="ChEBI" id="CHEBI:15377"/>
        <dbReference type="ChEBI" id="CHEBI:15378"/>
        <dbReference type="ChEBI" id="CHEBI:43474"/>
        <dbReference type="ChEBI" id="CHEBI:58280"/>
        <dbReference type="ChEBI" id="CHEBI:61402"/>
        <dbReference type="EC" id="3.6.1.73"/>
    </reaction>
</comment>
<evidence type="ECO:0000313" key="13">
    <source>
        <dbReference type="EMBL" id="MBB6452155.1"/>
    </source>
</evidence>
<dbReference type="InterPro" id="IPR029001">
    <property type="entry name" value="ITPase-like_fam"/>
</dbReference>
<comment type="similarity">
    <text evidence="10 11">Belongs to the YjjX NTPase family.</text>
</comment>
<comment type="caution">
    <text evidence="13">The sequence shown here is derived from an EMBL/GenBank/DDBJ whole genome shotgun (WGS) entry which is preliminary data.</text>
</comment>
<dbReference type="SUPFAM" id="SSF52972">
    <property type="entry name" value="ITPase-like"/>
    <property type="match status" value="1"/>
</dbReference>
<gene>
    <name evidence="13" type="ORF">HNQ94_000576</name>
</gene>
<evidence type="ECO:0000256" key="1">
    <source>
        <dbReference type="ARBA" id="ARBA00001936"/>
    </source>
</evidence>
<feature type="binding site" evidence="11">
    <location>
        <position position="31"/>
    </location>
    <ligand>
        <name>Mg(2+)</name>
        <dbReference type="ChEBI" id="CHEBI:18420"/>
    </ligand>
</feature>
<name>A0A841Q237_9BACI</name>
<organism evidence="13 14">
    <name type="scientific">Salirhabdus euzebyi</name>
    <dbReference type="NCBI Taxonomy" id="394506"/>
    <lineage>
        <taxon>Bacteria</taxon>
        <taxon>Bacillati</taxon>
        <taxon>Bacillota</taxon>
        <taxon>Bacilli</taxon>
        <taxon>Bacillales</taxon>
        <taxon>Bacillaceae</taxon>
        <taxon>Salirhabdus</taxon>
    </lineage>
</organism>
<keyword evidence="6 11" id="KW-0546">Nucleotide metabolism</keyword>
<dbReference type="PANTHER" id="PTHR34699">
    <property type="match status" value="1"/>
</dbReference>
<accession>A0A841Q237</accession>
<dbReference type="Pfam" id="PF01931">
    <property type="entry name" value="NTPase_I-T"/>
    <property type="match status" value="1"/>
</dbReference>
<keyword evidence="14" id="KW-1185">Reference proteome</keyword>